<comment type="caution">
    <text evidence="1">The sequence shown here is derived from an EMBL/GenBank/DDBJ whole genome shotgun (WGS) entry which is preliminary data.</text>
</comment>
<accession>A0AAW9S3F7</accession>
<dbReference type="SUPFAM" id="SSF56925">
    <property type="entry name" value="OMPA-like"/>
    <property type="match status" value="1"/>
</dbReference>
<evidence type="ECO:0008006" key="3">
    <source>
        <dbReference type="Google" id="ProtNLM"/>
    </source>
</evidence>
<protein>
    <recommendedName>
        <fullName evidence="3">Outer membrane protein beta-barrel domain-containing protein</fullName>
    </recommendedName>
</protein>
<name>A0AAW9S3F7_9BACT</name>
<sequence length="239" mass="26842">MNTITSLGFELQFVFVRTFTPILFGISLSVQVYAQSSIDLSLMGGLPVNEFKSEVPGLFGFGIQGSFLGQVEESPMYLGMQAGIMTYGMQSEDVTVWVDGFRETWDRQRSHNIALVHMIARIKPDLNFPIQPYVEGLVGTKVLYTRYTLKDDYGNEPIDQNTELLHWTMSYGGGGGLFIRLGPAIALDLKLRYLQGSKANYMKKGDVKFDDATNAFTYHIRSSRTDMLLPSIGLSFRME</sequence>
<evidence type="ECO:0000313" key="1">
    <source>
        <dbReference type="EMBL" id="MEN7547449.1"/>
    </source>
</evidence>
<dbReference type="EMBL" id="JBDKWZ010000003">
    <property type="protein sequence ID" value="MEN7547449.1"/>
    <property type="molecule type" value="Genomic_DNA"/>
</dbReference>
<dbReference type="AlphaFoldDB" id="A0AAW9S3F7"/>
<reference evidence="1 2" key="1">
    <citation type="submission" date="2024-04" db="EMBL/GenBank/DDBJ databases">
        <title>Novel genus in family Flammeovirgaceae.</title>
        <authorList>
            <person name="Nguyen T.H."/>
            <person name="Vuong T.Q."/>
            <person name="Le H."/>
            <person name="Kim S.-G."/>
        </authorList>
    </citation>
    <scope>NUCLEOTIDE SEQUENCE [LARGE SCALE GENOMIC DNA]</scope>
    <source>
        <strain evidence="1 2">JCM 23209</strain>
    </source>
</reference>
<dbReference type="Proteomes" id="UP001403385">
    <property type="component" value="Unassembled WGS sequence"/>
</dbReference>
<dbReference type="RefSeq" id="WP_346820237.1">
    <property type="nucleotide sequence ID" value="NZ_JBDKWZ010000003.1"/>
</dbReference>
<dbReference type="InterPro" id="IPR011250">
    <property type="entry name" value="OMP/PagP_B-barrel"/>
</dbReference>
<proteinExistence type="predicted"/>
<organism evidence="1 2">
    <name type="scientific">Rapidithrix thailandica</name>
    <dbReference type="NCBI Taxonomy" id="413964"/>
    <lineage>
        <taxon>Bacteria</taxon>
        <taxon>Pseudomonadati</taxon>
        <taxon>Bacteroidota</taxon>
        <taxon>Cytophagia</taxon>
        <taxon>Cytophagales</taxon>
        <taxon>Flammeovirgaceae</taxon>
        <taxon>Rapidithrix</taxon>
    </lineage>
</organism>
<evidence type="ECO:0000313" key="2">
    <source>
        <dbReference type="Proteomes" id="UP001403385"/>
    </source>
</evidence>
<gene>
    <name evidence="1" type="ORF">AAG747_06000</name>
</gene>
<keyword evidence="2" id="KW-1185">Reference proteome</keyword>